<dbReference type="Proteomes" id="UP000007151">
    <property type="component" value="Unassembled WGS sequence"/>
</dbReference>
<proteinExistence type="predicted"/>
<dbReference type="InterPro" id="IPR037043">
    <property type="entry name" value="Moricin_sf"/>
</dbReference>
<dbReference type="GO" id="GO:0042742">
    <property type="term" value="P:defense response to bacterium"/>
    <property type="evidence" value="ECO:0007669"/>
    <property type="project" value="InterPro"/>
</dbReference>
<evidence type="ECO:0000313" key="3">
    <source>
        <dbReference type="Proteomes" id="UP000007151"/>
    </source>
</evidence>
<reference evidence="2 3" key="1">
    <citation type="journal article" date="2011" name="Cell">
        <title>The monarch butterfly genome yields insights into long-distance migration.</title>
        <authorList>
            <person name="Zhan S."/>
            <person name="Merlin C."/>
            <person name="Boore J.L."/>
            <person name="Reppert S.M."/>
        </authorList>
    </citation>
    <scope>NUCLEOTIDE SEQUENCE [LARGE SCALE GENOMIC DNA]</scope>
    <source>
        <strain evidence="2">F-2</strain>
    </source>
</reference>
<dbReference type="InParanoid" id="A0A212EHD8"/>
<feature type="signal peptide" evidence="1">
    <location>
        <begin position="1"/>
        <end position="23"/>
    </location>
</feature>
<evidence type="ECO:0000313" key="2">
    <source>
        <dbReference type="EMBL" id="OWR40892.1"/>
    </source>
</evidence>
<sequence>MKFSLVCVLLMSVFMLFITKSSANPRVNFGAIKKGLGILSAAGTAENIYEEWKHRHG</sequence>
<gene>
    <name evidence="2" type="ORF">KGM_214526</name>
</gene>
<evidence type="ECO:0000256" key="1">
    <source>
        <dbReference type="SAM" id="SignalP"/>
    </source>
</evidence>
<protein>
    <submittedName>
        <fullName evidence="2">Uncharacterized protein</fullName>
    </submittedName>
</protein>
<name>A0A212EHD8_DANPL</name>
<dbReference type="Gene3D" id="1.20.5.750">
    <property type="entry name" value="Moricin domain"/>
    <property type="match status" value="1"/>
</dbReference>
<dbReference type="EMBL" id="AGBW02014912">
    <property type="protein sequence ID" value="OWR40892.1"/>
    <property type="molecule type" value="Genomic_DNA"/>
</dbReference>
<dbReference type="Pfam" id="PF06451">
    <property type="entry name" value="Moricin"/>
    <property type="match status" value="1"/>
</dbReference>
<keyword evidence="3" id="KW-1185">Reference proteome</keyword>
<dbReference type="AlphaFoldDB" id="A0A212EHD8"/>
<dbReference type="KEGG" id="dpl:KGM_214526"/>
<feature type="chain" id="PRO_5012103436" evidence="1">
    <location>
        <begin position="24"/>
        <end position="57"/>
    </location>
</feature>
<dbReference type="GO" id="GO:0005576">
    <property type="term" value="C:extracellular region"/>
    <property type="evidence" value="ECO:0007669"/>
    <property type="project" value="InterPro"/>
</dbReference>
<comment type="caution">
    <text evidence="2">The sequence shown here is derived from an EMBL/GenBank/DDBJ whole genome shotgun (WGS) entry which is preliminary data.</text>
</comment>
<dbReference type="InterPro" id="IPR009456">
    <property type="entry name" value="Moricin_fam"/>
</dbReference>
<accession>A0A212EHD8</accession>
<keyword evidence="1" id="KW-0732">Signal</keyword>
<organism evidence="2 3">
    <name type="scientific">Danaus plexippus plexippus</name>
    <dbReference type="NCBI Taxonomy" id="278856"/>
    <lineage>
        <taxon>Eukaryota</taxon>
        <taxon>Metazoa</taxon>
        <taxon>Ecdysozoa</taxon>
        <taxon>Arthropoda</taxon>
        <taxon>Hexapoda</taxon>
        <taxon>Insecta</taxon>
        <taxon>Pterygota</taxon>
        <taxon>Neoptera</taxon>
        <taxon>Endopterygota</taxon>
        <taxon>Lepidoptera</taxon>
        <taxon>Glossata</taxon>
        <taxon>Ditrysia</taxon>
        <taxon>Papilionoidea</taxon>
        <taxon>Nymphalidae</taxon>
        <taxon>Danainae</taxon>
        <taxon>Danaini</taxon>
        <taxon>Danaina</taxon>
        <taxon>Danaus</taxon>
        <taxon>Danaus</taxon>
    </lineage>
</organism>